<proteinExistence type="predicted"/>
<evidence type="ECO:0000313" key="1">
    <source>
        <dbReference type="EMBL" id="XBP00861.1"/>
    </source>
</evidence>
<reference evidence="1" key="1">
    <citation type="submission" date="2024-05" db="EMBL/GenBank/DDBJ databases">
        <title>Transcriptome analysis of the degradation process of organic nitrogen by two heterotrophic nitrifying and aerobic denitrifying bacteria, Achromobacter sp. HNDS-1 and Enterobacter sp. HNDS-6.</title>
        <authorList>
            <person name="Huang Y."/>
        </authorList>
    </citation>
    <scope>NUCLEOTIDE SEQUENCE</scope>
    <source>
        <strain evidence="1">HNDS-1</strain>
    </source>
</reference>
<organism evidence="1">
    <name type="scientific">Achromobacter sp. HNDS-1</name>
    <dbReference type="NCBI Taxonomy" id="3151598"/>
    <lineage>
        <taxon>Bacteria</taxon>
        <taxon>Pseudomonadati</taxon>
        <taxon>Pseudomonadota</taxon>
        <taxon>Betaproteobacteria</taxon>
        <taxon>Burkholderiales</taxon>
        <taxon>Alcaligenaceae</taxon>
        <taxon>Achromobacter</taxon>
    </lineage>
</organism>
<dbReference type="RefSeq" id="WP_232734788.1">
    <property type="nucleotide sequence ID" value="NZ_CP157584.1"/>
</dbReference>
<protein>
    <submittedName>
        <fullName evidence="1">Uncharacterized protein</fullName>
    </submittedName>
</protein>
<dbReference type="GeneID" id="55562283"/>
<dbReference type="EMBL" id="CP157584">
    <property type="protein sequence ID" value="XBP00861.1"/>
    <property type="molecule type" value="Genomic_DNA"/>
</dbReference>
<dbReference type="KEGG" id="achh:ABFG95_10425"/>
<name>A0AAU7LG29_9BURK</name>
<gene>
    <name evidence="1" type="ORF">ABFG95_10425</name>
</gene>
<dbReference type="AlphaFoldDB" id="A0AAU7LG29"/>
<accession>A0AAU7LG29</accession>
<sequence length="166" mass="19063">MPIDFEPIEREFMQTLRAQAAFAGWKTRRKRCLWRALADGVEQGVELLRYRASFENRQLVSLGIYASVPCEREWPVYVPPEVWHKGRLYRRACLVPGQGLVDEATLGSGAVIDLSSPADLAEWLATLPADIERHVAPWFERHDTLATASYEYEIPRWRLRQAGLLP</sequence>